<reference evidence="2 3" key="1">
    <citation type="submission" date="2018-04" db="EMBL/GenBank/DDBJ databases">
        <title>Genomic Encyclopedia of Archaeal and Bacterial Type Strains, Phase II (KMG-II): from individual species to whole genera.</title>
        <authorList>
            <person name="Goeker M."/>
        </authorList>
    </citation>
    <scope>NUCLEOTIDE SEQUENCE [LARGE SCALE GENOMIC DNA]</scope>
    <source>
        <strain evidence="2 3">DSM 29955</strain>
    </source>
</reference>
<dbReference type="OrthoDB" id="19542at2"/>
<accession>A0A2T6K9X1</accession>
<protein>
    <submittedName>
        <fullName evidence="2">Exopolysaccharide biosynthesis protein YbjH</fullName>
    </submittedName>
</protein>
<dbReference type="InterPro" id="IPR010344">
    <property type="entry name" value="YbjH"/>
</dbReference>
<name>A0A2T6K9X1_9RHOB</name>
<keyword evidence="1" id="KW-0732">Signal</keyword>
<comment type="caution">
    <text evidence="2">The sequence shown here is derived from an EMBL/GenBank/DDBJ whole genome shotgun (WGS) entry which is preliminary data.</text>
</comment>
<keyword evidence="3" id="KW-1185">Reference proteome</keyword>
<dbReference type="Proteomes" id="UP000244523">
    <property type="component" value="Unassembled WGS sequence"/>
</dbReference>
<feature type="signal peptide" evidence="1">
    <location>
        <begin position="1"/>
        <end position="24"/>
    </location>
</feature>
<evidence type="ECO:0000256" key="1">
    <source>
        <dbReference type="SAM" id="SignalP"/>
    </source>
</evidence>
<evidence type="ECO:0000313" key="3">
    <source>
        <dbReference type="Proteomes" id="UP000244523"/>
    </source>
</evidence>
<gene>
    <name evidence="2" type="ORF">C8N45_113116</name>
</gene>
<organism evidence="2 3">
    <name type="scientific">Yoonia sediminilitoris</name>
    <dbReference type="NCBI Taxonomy" id="1286148"/>
    <lineage>
        <taxon>Bacteria</taxon>
        <taxon>Pseudomonadati</taxon>
        <taxon>Pseudomonadota</taxon>
        <taxon>Alphaproteobacteria</taxon>
        <taxon>Rhodobacterales</taxon>
        <taxon>Paracoccaceae</taxon>
        <taxon>Yoonia</taxon>
    </lineage>
</organism>
<dbReference type="Pfam" id="PF06082">
    <property type="entry name" value="YjbH"/>
    <property type="match status" value="1"/>
</dbReference>
<dbReference type="EMBL" id="QBUD01000013">
    <property type="protein sequence ID" value="PUB11597.1"/>
    <property type="molecule type" value="Genomic_DNA"/>
</dbReference>
<sequence length="709" mass="77048">MPSGIKRASTIAIAATTVANLASAQDLSATYSLYGTPGLLEMPTAQTAPESELIATFSYVDTLPRTSLTFQVTKRLSGTFRFTAAEVFNELTGVGTFRDYNRGFDLQYRFNNETDYLPAFAIGLRDVLTPGRFQSEYLVASKSVGDNVIVTAGLGWGALGTRDGFDNPLGGDFATRPAFDPADPEGQLATDQWFKGDAALFGGLEYQINDTWGVKAEYSSNNYPQGPGNIAVDVDSPLNYGLTYRGDGGYQLGLSYMYGNQIGVSGSFALNANDRAGGSGLDPAPPPVKPRSPDLLAAQSWDRKALPERAVRSALSGLLKLEGVTLRELEMTDTSARIRYSNNRYRAEAQAAGRIARMMTQIMPAPIEVFILEPVRRGIPISAITIRRTDIEQFENRVGGTDALFEQSTFGDAGGPDGLTPVDRDTNPFAWGLGPYFRFNPFGGNGTVNVDTGLSLQGRYQIQPNLVAYGAIEQSIVPPDDDSTGIDPTPDIQNVRSDASSYGNDGVPVLSRLTLARYGRPGTDLYSRITVGYLERFFGGVSAELLWKPVDSRLGLGIEINEVAQRDTDMKFGFDEYDYQVTTGHVSAYYDIGNGYHTQVDLGRYLAGDWGGTLSVDREFDNGWVIGAYVSQTDMDYADFGDGSYNKGISVSIPTDFFTGTPSRGSYRNSFRTRTGDGGARLSVDGRLYDVVRGGHKADLADGWGRFWR</sequence>
<dbReference type="RefSeq" id="WP_108387797.1">
    <property type="nucleotide sequence ID" value="NZ_QBUD01000013.1"/>
</dbReference>
<feature type="chain" id="PRO_5015545702" evidence="1">
    <location>
        <begin position="25"/>
        <end position="709"/>
    </location>
</feature>
<evidence type="ECO:0000313" key="2">
    <source>
        <dbReference type="EMBL" id="PUB11597.1"/>
    </source>
</evidence>
<proteinExistence type="predicted"/>
<dbReference type="AlphaFoldDB" id="A0A2T6K9X1"/>